<sequence>MIYQEENDRLLYSFLDRTFLKTWGNQEEGFENFRTLELFLNTKCDLRCTYCYLANFGNELYPPELQDDKAVLTNLQILLDWLLNRKLAPKLELFAGEPFAQKVGLQALSMILD</sequence>
<keyword evidence="6" id="KW-0411">Iron-sulfur</keyword>
<dbReference type="PROSITE" id="PS01305">
    <property type="entry name" value="MOAA_NIFB_PQQE"/>
    <property type="match status" value="1"/>
</dbReference>
<dbReference type="InterPro" id="IPR058240">
    <property type="entry name" value="rSAM_sf"/>
</dbReference>
<evidence type="ECO:0000256" key="2">
    <source>
        <dbReference type="ARBA" id="ARBA00022485"/>
    </source>
</evidence>
<feature type="non-terminal residue" evidence="7">
    <location>
        <position position="113"/>
    </location>
</feature>
<dbReference type="AlphaFoldDB" id="X1U125"/>
<evidence type="ECO:0000256" key="5">
    <source>
        <dbReference type="ARBA" id="ARBA00023004"/>
    </source>
</evidence>
<keyword evidence="4" id="KW-0479">Metal-binding</keyword>
<dbReference type="SUPFAM" id="SSF102114">
    <property type="entry name" value="Radical SAM enzymes"/>
    <property type="match status" value="1"/>
</dbReference>
<dbReference type="GO" id="GO:0051539">
    <property type="term" value="F:4 iron, 4 sulfur cluster binding"/>
    <property type="evidence" value="ECO:0007669"/>
    <property type="project" value="UniProtKB-KW"/>
</dbReference>
<evidence type="ECO:0000313" key="7">
    <source>
        <dbReference type="EMBL" id="GAI85964.1"/>
    </source>
</evidence>
<accession>X1U125</accession>
<dbReference type="InterPro" id="IPR013785">
    <property type="entry name" value="Aldolase_TIM"/>
</dbReference>
<dbReference type="GO" id="GO:0046872">
    <property type="term" value="F:metal ion binding"/>
    <property type="evidence" value="ECO:0007669"/>
    <property type="project" value="UniProtKB-KW"/>
</dbReference>
<organism evidence="7">
    <name type="scientific">marine sediment metagenome</name>
    <dbReference type="NCBI Taxonomy" id="412755"/>
    <lineage>
        <taxon>unclassified sequences</taxon>
        <taxon>metagenomes</taxon>
        <taxon>ecological metagenomes</taxon>
    </lineage>
</organism>
<comment type="cofactor">
    <cofactor evidence="1">
        <name>[4Fe-4S] cluster</name>
        <dbReference type="ChEBI" id="CHEBI:49883"/>
    </cofactor>
</comment>
<evidence type="ECO:0008006" key="8">
    <source>
        <dbReference type="Google" id="ProtNLM"/>
    </source>
</evidence>
<name>X1U125_9ZZZZ</name>
<gene>
    <name evidence="7" type="ORF">S12H4_19785</name>
</gene>
<evidence type="ECO:0000256" key="4">
    <source>
        <dbReference type="ARBA" id="ARBA00022723"/>
    </source>
</evidence>
<reference evidence="7" key="1">
    <citation type="journal article" date="2014" name="Front. Microbiol.">
        <title>High frequency of phylogenetically diverse reductive dehalogenase-homologous genes in deep subseafloor sedimentary metagenomes.</title>
        <authorList>
            <person name="Kawai M."/>
            <person name="Futagami T."/>
            <person name="Toyoda A."/>
            <person name="Takaki Y."/>
            <person name="Nishi S."/>
            <person name="Hori S."/>
            <person name="Arai W."/>
            <person name="Tsubouchi T."/>
            <person name="Morono Y."/>
            <person name="Uchiyama I."/>
            <person name="Ito T."/>
            <person name="Fujiyama A."/>
            <person name="Inagaki F."/>
            <person name="Takami H."/>
        </authorList>
    </citation>
    <scope>NUCLEOTIDE SEQUENCE</scope>
    <source>
        <strain evidence="7">Expedition CK06-06</strain>
    </source>
</reference>
<dbReference type="GO" id="GO:0003824">
    <property type="term" value="F:catalytic activity"/>
    <property type="evidence" value="ECO:0007669"/>
    <property type="project" value="InterPro"/>
</dbReference>
<keyword evidence="2" id="KW-0004">4Fe-4S</keyword>
<keyword evidence="3" id="KW-0949">S-adenosyl-L-methionine</keyword>
<protein>
    <recommendedName>
        <fullName evidence="8">Radical SAM core domain-containing protein</fullName>
    </recommendedName>
</protein>
<evidence type="ECO:0000256" key="1">
    <source>
        <dbReference type="ARBA" id="ARBA00001966"/>
    </source>
</evidence>
<proteinExistence type="predicted"/>
<dbReference type="EMBL" id="BARW01009946">
    <property type="protein sequence ID" value="GAI85964.1"/>
    <property type="molecule type" value="Genomic_DNA"/>
</dbReference>
<keyword evidence="5" id="KW-0408">Iron</keyword>
<comment type="caution">
    <text evidence="7">The sequence shown here is derived from an EMBL/GenBank/DDBJ whole genome shotgun (WGS) entry which is preliminary data.</text>
</comment>
<dbReference type="InterPro" id="IPR000385">
    <property type="entry name" value="MoaA_NifB_PqqE_Fe-S-bd_CS"/>
</dbReference>
<dbReference type="Gene3D" id="3.20.20.70">
    <property type="entry name" value="Aldolase class I"/>
    <property type="match status" value="1"/>
</dbReference>
<evidence type="ECO:0000256" key="6">
    <source>
        <dbReference type="ARBA" id="ARBA00023014"/>
    </source>
</evidence>
<evidence type="ECO:0000256" key="3">
    <source>
        <dbReference type="ARBA" id="ARBA00022691"/>
    </source>
</evidence>